<feature type="transmembrane region" description="Helical" evidence="1">
    <location>
        <begin position="40"/>
        <end position="58"/>
    </location>
</feature>
<sequence length="206" mass="22846">WAVLGIAGLLVAGLFIHLSAMIIALSIVWPDAFAADITECIVFIAVIGLCSVKMRIFIPHLIQSVDFKAVSPPSTYVIAFRFIASAFVCVLTIVYCLAVIYFGLVLPGNNIPIYVVSSLWMLSAFPMVFFMARALQGIYSEESPLSTPRGDVGKKKMRRRGEDDVEKMIPFEHPAINTPIDTKPIDTYGWRESSNDNYGCRETTIM</sequence>
<organism evidence="2 3">
    <name type="scientific">Pristionchus mayeri</name>
    <dbReference type="NCBI Taxonomy" id="1317129"/>
    <lineage>
        <taxon>Eukaryota</taxon>
        <taxon>Metazoa</taxon>
        <taxon>Ecdysozoa</taxon>
        <taxon>Nematoda</taxon>
        <taxon>Chromadorea</taxon>
        <taxon>Rhabditida</taxon>
        <taxon>Rhabditina</taxon>
        <taxon>Diplogasteromorpha</taxon>
        <taxon>Diplogasteroidea</taxon>
        <taxon>Neodiplogasteridae</taxon>
        <taxon>Pristionchus</taxon>
    </lineage>
</organism>
<proteinExistence type="predicted"/>
<feature type="non-terminal residue" evidence="2">
    <location>
        <position position="1"/>
    </location>
</feature>
<feature type="transmembrane region" description="Helical" evidence="1">
    <location>
        <begin position="78"/>
        <end position="104"/>
    </location>
</feature>
<name>A0AAN5I940_9BILA</name>
<gene>
    <name evidence="2" type="ORF">PMAYCL1PPCAC_27418</name>
</gene>
<evidence type="ECO:0000313" key="3">
    <source>
        <dbReference type="Proteomes" id="UP001328107"/>
    </source>
</evidence>
<keyword evidence="1" id="KW-0472">Membrane</keyword>
<feature type="transmembrane region" description="Helical" evidence="1">
    <location>
        <begin position="6"/>
        <end position="28"/>
    </location>
</feature>
<dbReference type="Proteomes" id="UP001328107">
    <property type="component" value="Unassembled WGS sequence"/>
</dbReference>
<comment type="caution">
    <text evidence="2">The sequence shown here is derived from an EMBL/GenBank/DDBJ whole genome shotgun (WGS) entry which is preliminary data.</text>
</comment>
<evidence type="ECO:0000313" key="2">
    <source>
        <dbReference type="EMBL" id="GMR57223.1"/>
    </source>
</evidence>
<protein>
    <submittedName>
        <fullName evidence="2">Uncharacterized protein</fullName>
    </submittedName>
</protein>
<keyword evidence="1" id="KW-1133">Transmembrane helix</keyword>
<keyword evidence="1" id="KW-0812">Transmembrane</keyword>
<dbReference type="AlphaFoldDB" id="A0AAN5I940"/>
<reference evidence="3" key="1">
    <citation type="submission" date="2022-10" db="EMBL/GenBank/DDBJ databases">
        <title>Genome assembly of Pristionchus species.</title>
        <authorList>
            <person name="Yoshida K."/>
            <person name="Sommer R.J."/>
        </authorList>
    </citation>
    <scope>NUCLEOTIDE SEQUENCE [LARGE SCALE GENOMIC DNA]</scope>
    <source>
        <strain evidence="3">RS5460</strain>
    </source>
</reference>
<accession>A0AAN5I940</accession>
<dbReference type="EMBL" id="BTRK01000006">
    <property type="protein sequence ID" value="GMR57223.1"/>
    <property type="molecule type" value="Genomic_DNA"/>
</dbReference>
<evidence type="ECO:0000256" key="1">
    <source>
        <dbReference type="SAM" id="Phobius"/>
    </source>
</evidence>
<keyword evidence="3" id="KW-1185">Reference proteome</keyword>
<feature type="transmembrane region" description="Helical" evidence="1">
    <location>
        <begin position="111"/>
        <end position="132"/>
    </location>
</feature>